<keyword evidence="5" id="KW-0677">Repeat</keyword>
<protein>
    <recommendedName>
        <fullName evidence="9">Fibrillar collagen NC1 domain-containing protein</fullName>
    </recommendedName>
</protein>
<proteinExistence type="predicted"/>
<feature type="region of interest" description="Disordered" evidence="7">
    <location>
        <begin position="239"/>
        <end position="266"/>
    </location>
</feature>
<dbReference type="Pfam" id="PF01391">
    <property type="entry name" value="Collagen"/>
    <property type="match status" value="5"/>
</dbReference>
<dbReference type="InterPro" id="IPR013320">
    <property type="entry name" value="ConA-like_dom_sf"/>
</dbReference>
<dbReference type="Gene3D" id="2.60.120.200">
    <property type="match status" value="1"/>
</dbReference>
<dbReference type="GO" id="GO:0005201">
    <property type="term" value="F:extracellular matrix structural constituent"/>
    <property type="evidence" value="ECO:0007669"/>
    <property type="project" value="InterPro"/>
</dbReference>
<dbReference type="InterPro" id="IPR050149">
    <property type="entry name" value="Collagen_superfamily"/>
</dbReference>
<evidence type="ECO:0000259" key="9">
    <source>
        <dbReference type="PROSITE" id="PS51461"/>
    </source>
</evidence>
<dbReference type="GO" id="GO:0005581">
    <property type="term" value="C:collagen trimer"/>
    <property type="evidence" value="ECO:0007669"/>
    <property type="project" value="UniProtKB-KW"/>
</dbReference>
<dbReference type="SMART" id="SM00210">
    <property type="entry name" value="TSPN"/>
    <property type="match status" value="1"/>
</dbReference>
<reference evidence="10" key="1">
    <citation type="submission" date="2023-05" db="EMBL/GenBank/DDBJ databases">
        <title>High-quality long-read genome of Scophthalmus maximus.</title>
        <authorList>
            <person name="Lien S."/>
            <person name="Martinez P."/>
        </authorList>
    </citation>
    <scope>NUCLEOTIDE SEQUENCE [LARGE SCALE GENOMIC DNA]</scope>
</reference>
<feature type="compositionally biased region" description="Basic residues" evidence="7">
    <location>
        <begin position="492"/>
        <end position="502"/>
    </location>
</feature>
<feature type="compositionally biased region" description="Low complexity" evidence="7">
    <location>
        <begin position="1073"/>
        <end position="1082"/>
    </location>
</feature>
<feature type="chain" id="PRO_5034814476" description="Fibrillar collagen NC1 domain-containing protein" evidence="8">
    <location>
        <begin position="20"/>
        <end position="1539"/>
    </location>
</feature>
<keyword evidence="3" id="KW-0272">Extracellular matrix</keyword>
<feature type="region of interest" description="Disordered" evidence="7">
    <location>
        <begin position="486"/>
        <end position="605"/>
    </location>
</feature>
<feature type="compositionally biased region" description="Gly residues" evidence="7">
    <location>
        <begin position="1166"/>
        <end position="1175"/>
    </location>
</feature>
<feature type="domain" description="Fibrillar collagen NC1" evidence="9">
    <location>
        <begin position="1312"/>
        <end position="1538"/>
    </location>
</feature>
<feature type="compositionally biased region" description="Low complexity" evidence="7">
    <location>
        <begin position="913"/>
        <end position="922"/>
    </location>
</feature>
<evidence type="ECO:0000256" key="2">
    <source>
        <dbReference type="ARBA" id="ARBA00022525"/>
    </source>
</evidence>
<feature type="compositionally biased region" description="Low complexity" evidence="7">
    <location>
        <begin position="952"/>
        <end position="971"/>
    </location>
</feature>
<dbReference type="PANTHER" id="PTHR24023">
    <property type="entry name" value="COLLAGEN ALPHA"/>
    <property type="match status" value="1"/>
</dbReference>
<accession>A0A8D3E2M0</accession>
<reference evidence="10" key="2">
    <citation type="submission" date="2025-08" db="UniProtKB">
        <authorList>
            <consortium name="Ensembl"/>
        </authorList>
    </citation>
    <scope>IDENTIFICATION</scope>
</reference>
<dbReference type="GeneTree" id="ENSGT00940000159762"/>
<evidence type="ECO:0000256" key="3">
    <source>
        <dbReference type="ARBA" id="ARBA00022530"/>
    </source>
</evidence>
<feature type="region of interest" description="Disordered" evidence="7">
    <location>
        <begin position="1065"/>
        <end position="1128"/>
    </location>
</feature>
<evidence type="ECO:0000313" key="11">
    <source>
        <dbReference type="Proteomes" id="UP000694558"/>
    </source>
</evidence>
<feature type="compositionally biased region" description="Pro residues" evidence="7">
    <location>
        <begin position="1200"/>
        <end position="1212"/>
    </location>
</feature>
<dbReference type="SUPFAM" id="SSF49899">
    <property type="entry name" value="Concanavalin A-like lectins/glucanases"/>
    <property type="match status" value="1"/>
</dbReference>
<feature type="compositionally biased region" description="Low complexity" evidence="7">
    <location>
        <begin position="679"/>
        <end position="694"/>
    </location>
</feature>
<evidence type="ECO:0000313" key="10">
    <source>
        <dbReference type="Ensembl" id="ENSSMAP00000066029.1"/>
    </source>
</evidence>
<feature type="compositionally biased region" description="Low complexity" evidence="7">
    <location>
        <begin position="590"/>
        <end position="605"/>
    </location>
</feature>
<dbReference type="InterPro" id="IPR008160">
    <property type="entry name" value="Collagen"/>
</dbReference>
<feature type="compositionally biased region" description="Gly residues" evidence="7">
    <location>
        <begin position="882"/>
        <end position="891"/>
    </location>
</feature>
<keyword evidence="6" id="KW-0176">Collagen</keyword>
<dbReference type="Pfam" id="PF01410">
    <property type="entry name" value="COLFI"/>
    <property type="match status" value="1"/>
</dbReference>
<evidence type="ECO:0000256" key="5">
    <source>
        <dbReference type="ARBA" id="ARBA00022737"/>
    </source>
</evidence>
<feature type="compositionally biased region" description="Basic and acidic residues" evidence="7">
    <location>
        <begin position="1112"/>
        <end position="1126"/>
    </location>
</feature>
<dbReference type="Ensembl" id="ENSSMAT00000081217.1">
    <property type="protein sequence ID" value="ENSSMAP00000066029.1"/>
    <property type="gene ID" value="ENSSMAG00000021482.1"/>
</dbReference>
<keyword evidence="2" id="KW-0964">Secreted</keyword>
<feature type="region of interest" description="Disordered" evidence="7">
    <location>
        <begin position="1164"/>
        <end position="1285"/>
    </location>
</feature>
<feature type="compositionally biased region" description="Basic and acidic residues" evidence="7">
    <location>
        <begin position="250"/>
        <end position="266"/>
    </location>
</feature>
<evidence type="ECO:0000256" key="4">
    <source>
        <dbReference type="ARBA" id="ARBA00022729"/>
    </source>
</evidence>
<feature type="compositionally biased region" description="Basic and acidic residues" evidence="7">
    <location>
        <begin position="1218"/>
        <end position="1227"/>
    </location>
</feature>
<dbReference type="PROSITE" id="PS51461">
    <property type="entry name" value="NC1_FIB"/>
    <property type="match status" value="1"/>
</dbReference>
<dbReference type="Proteomes" id="UP000694558">
    <property type="component" value="Chromosome 8"/>
</dbReference>
<feature type="compositionally biased region" description="Low complexity" evidence="7">
    <location>
        <begin position="872"/>
        <end position="881"/>
    </location>
</feature>
<dbReference type="InterPro" id="IPR048287">
    <property type="entry name" value="TSPN-like_N"/>
</dbReference>
<feature type="region of interest" description="Disordered" evidence="7">
    <location>
        <begin position="626"/>
        <end position="1035"/>
    </location>
</feature>
<name>A0A8D3E2M0_SCOMX</name>
<dbReference type="Gene3D" id="2.60.120.1000">
    <property type="match status" value="1"/>
</dbReference>
<evidence type="ECO:0000256" key="8">
    <source>
        <dbReference type="SAM" id="SignalP"/>
    </source>
</evidence>
<dbReference type="SMART" id="SM00038">
    <property type="entry name" value="COLFI"/>
    <property type="match status" value="1"/>
</dbReference>
<evidence type="ECO:0000256" key="6">
    <source>
        <dbReference type="ARBA" id="ARBA00023119"/>
    </source>
</evidence>
<comment type="subcellular location">
    <subcellularLocation>
        <location evidence="1">Secreted</location>
    </subcellularLocation>
</comment>
<feature type="signal peptide" evidence="8">
    <location>
        <begin position="1"/>
        <end position="19"/>
    </location>
</feature>
<keyword evidence="4 8" id="KW-0732">Signal</keyword>
<feature type="compositionally biased region" description="Low complexity" evidence="7">
    <location>
        <begin position="780"/>
        <end position="789"/>
    </location>
</feature>
<evidence type="ECO:0000256" key="1">
    <source>
        <dbReference type="ARBA" id="ARBA00004613"/>
    </source>
</evidence>
<dbReference type="PANTHER" id="PTHR24023:SF1112">
    <property type="entry name" value="COL_CUTICLE_N DOMAIN-CONTAINING PROTEIN-RELATED"/>
    <property type="match status" value="1"/>
</dbReference>
<dbReference type="InterPro" id="IPR000885">
    <property type="entry name" value="Fib_collagen_C"/>
</dbReference>
<evidence type="ECO:0000256" key="7">
    <source>
        <dbReference type="SAM" id="MobiDB-lite"/>
    </source>
</evidence>
<feature type="region of interest" description="Disordered" evidence="7">
    <location>
        <begin position="334"/>
        <end position="373"/>
    </location>
</feature>
<dbReference type="FunFam" id="2.60.120.200:FF:000016">
    <property type="entry name" value="Collagen XI alpha 1 chain"/>
    <property type="match status" value="1"/>
</dbReference>
<sequence>MTGPLSHSGFSCLLFVVAANPIDVLKVLELSENMEGVSLEAGLCTSRKGREETDLSFKIDKKIQLSAPTKQLFPDSPFPMNFSVLTTVRAVKGSQVFLLSLYDSQGTQQLGVEVGRSPVFLYEDHEGQPPPELYPTFRKINLADGKWHRVAYSVEGQSVTLYLDCVRLDTLDLLRGHDPHVSTEGVTVFGTRLLDEDVFEGDIQQLLLVDDPRAAETYCRDYIPDCDAPLPYDSVLAEDEEVSRRRRGQRERERDSNHMSAERAPKKHVVEEFEEFDYSDLYEEISTATVSAGPNVTEYEVSEEALCVSVAFYIFLPSFSSSPCLYEYEEEYDERFGPGEPGSPGITGPVGPRGDPGDLGPPGRPGLNGADGIPGPPGNIMIIPFQSGSGGPKNGAVSAQEAQAQAILQQTKLAMKGPPGPLGLRGRPGPLVSDSASRCRFWCLVCNSARCVILRSAGEQTVRCSAFISQAPELFFLNGRATQVHSRTRAEGRRRRKSRLHKPSSFLSSQGIRGIDGVQGSKGNIGAPGEVGAPGQQGNPGILGFPGPQGLVGLPGDKGPQGKKGMQGLPGNDGPPGHPGREGTPGEKGLPGPLGVQGPVGYPGQRGVKVKNMKILRFGLDIEQDGFPGAKGEMGGKGDTGDNGVVGGRGEDGPEGPKGQTGPLGEAGPSGILGEKGKLGVPGLPGYPGRLGPKGSDGFPGSLGAAGEKGKKVSRGFKIKIYDGPQGPQGRNGEPGPKGSSVSDNNIHKMGPGGKDGLPGHPGQRGEPGFQGKTGPPGPSGVVGPQGKSGESGPTGDRGHPGAPGVPGEHGLPGAAGKEGGKGDPGLPGTSGKSGPTGLKGFRGSRGAPGTMQHVHLCPQGSTGERGPPGSAGAIGQPGRAGAIGGPGPMGEKGEPGEKGPIGPAGQDGDQGTVGMPGATGPAGPPGDDGDKGEQGGPGQKGSKGDKGEAGPSGPTGTQGPIGQPGLPGLDGSVGPRGQQGMYGPKGDEGLRGYKGARGPIGLQGMPGMPGEKGESGHVGLMGPPGQQGPTGPQGPIGGQVILTDIFMHHPYFIVLLCLGEKGDQGEKGDTGAPGAAGPPGARGQTGEDGAKGNAIKVKTFLKRGSLGPLGETREGRKGRRERSEGELQTTLWKMNFRIPTVPEGRPVLSLFQGSPGFEGPIGKTGPVGGQGYSGKPGPQGLRGIPGPAGEQGLNGPPGQTGPPGPMGPPGLPGLKGDPGKKGDKGHGGLIGLIGPPGDIGEKGDRGLPGNQGLPGPKGDEGPIGPRGDNGPAGPPGPPVSSALQTVNSDWMQGDQAVQGDATKEKEGQGMEEVFASLSSMKVEVEGLRNPQGTYLSPARTCKELWLLQPGLPNGEYWIDPNQGCHRDSFRVFCNFTAEGETCLQPDKKFQSLAAWKGEQHGTWYSKFRKGKQFSYSGSEGVPVHVVQLTFLQLLSATAKQTFTYHCLNSAAWLHTATHGHERALRFRGSDGEELTHENAHYISALYDGCQTRSGQERTVLEFDAPLSSTLPILDVAVSDFGNGNQKFGFQVGPVCFNG</sequence>
<dbReference type="GO" id="GO:0005615">
    <property type="term" value="C:extracellular space"/>
    <property type="evidence" value="ECO:0007669"/>
    <property type="project" value="TreeGrafter"/>
</dbReference>
<dbReference type="GO" id="GO:0031012">
    <property type="term" value="C:extracellular matrix"/>
    <property type="evidence" value="ECO:0007669"/>
    <property type="project" value="TreeGrafter"/>
</dbReference>
<dbReference type="FunFam" id="2.60.120.1000:FF:000007">
    <property type="entry name" value="Collagen type V alpha 3 chain"/>
    <property type="match status" value="1"/>
</dbReference>
<gene>
    <name evidence="10" type="primary">LOC118312288</name>
</gene>
<organism evidence="10 11">
    <name type="scientific">Scophthalmus maximus</name>
    <name type="common">Turbot</name>
    <name type="synonym">Psetta maxima</name>
    <dbReference type="NCBI Taxonomy" id="52904"/>
    <lineage>
        <taxon>Eukaryota</taxon>
        <taxon>Metazoa</taxon>
        <taxon>Chordata</taxon>
        <taxon>Craniata</taxon>
        <taxon>Vertebrata</taxon>
        <taxon>Euteleostomi</taxon>
        <taxon>Actinopterygii</taxon>
        <taxon>Neopterygii</taxon>
        <taxon>Teleostei</taxon>
        <taxon>Neoteleostei</taxon>
        <taxon>Acanthomorphata</taxon>
        <taxon>Carangaria</taxon>
        <taxon>Pleuronectiformes</taxon>
        <taxon>Pleuronectoidei</taxon>
        <taxon>Scophthalmidae</taxon>
        <taxon>Scophthalmus</taxon>
    </lineage>
</organism>